<dbReference type="InterPro" id="IPR015894">
    <property type="entry name" value="Guanylate-bd_N"/>
</dbReference>
<feature type="domain" description="GB1/RHD3-type G" evidence="6">
    <location>
        <begin position="57"/>
        <end position="300"/>
    </location>
</feature>
<dbReference type="PANTHER" id="PTHR10751">
    <property type="entry name" value="GUANYLATE BINDING PROTEIN"/>
    <property type="match status" value="1"/>
</dbReference>
<dbReference type="Gene3D" id="1.20.58.420">
    <property type="entry name" value="AHSP"/>
    <property type="match status" value="1"/>
</dbReference>
<feature type="transmembrane region" description="Helical" evidence="5">
    <location>
        <begin position="440"/>
        <end position="461"/>
    </location>
</feature>
<dbReference type="SUPFAM" id="SSF52540">
    <property type="entry name" value="P-loop containing nucleoside triphosphate hydrolases"/>
    <property type="match status" value="1"/>
</dbReference>
<evidence type="ECO:0000256" key="1">
    <source>
        <dbReference type="ARBA" id="ARBA00022741"/>
    </source>
</evidence>
<dbReference type="InterPro" id="IPR036543">
    <property type="entry name" value="Guanylate-bd_C_sf"/>
</dbReference>
<dbReference type="RefSeq" id="XP_065661003.1">
    <property type="nucleotide sequence ID" value="XM_065804931.1"/>
</dbReference>
<evidence type="ECO:0000313" key="7">
    <source>
        <dbReference type="Proteomes" id="UP001652625"/>
    </source>
</evidence>
<keyword evidence="7" id="KW-1185">Reference proteome</keyword>
<name>A0ABM4CH07_HYDVU</name>
<keyword evidence="5" id="KW-1133">Transmembrane helix</keyword>
<gene>
    <name evidence="8" type="primary">LOC100214807</name>
</gene>
<dbReference type="Gene3D" id="3.40.50.300">
    <property type="entry name" value="P-loop containing nucleotide triphosphate hydrolases"/>
    <property type="match status" value="1"/>
</dbReference>
<keyword evidence="2" id="KW-0378">Hydrolase</keyword>
<dbReference type="GeneID" id="100214807"/>
<evidence type="ECO:0000259" key="6">
    <source>
        <dbReference type="PROSITE" id="PS51715"/>
    </source>
</evidence>
<comment type="similarity">
    <text evidence="4">Belongs to the TRAFAC class dynamin-like GTPase superfamily. GB1/RHD3 GTPase family.</text>
</comment>
<keyword evidence="1" id="KW-0547">Nucleotide-binding</keyword>
<accession>A0ABM4CH07</accession>
<keyword evidence="5" id="KW-0472">Membrane</keyword>
<dbReference type="InterPro" id="IPR027417">
    <property type="entry name" value="P-loop_NTPase"/>
</dbReference>
<dbReference type="Pfam" id="PF02841">
    <property type="entry name" value="GBP_C"/>
    <property type="match status" value="1"/>
</dbReference>
<dbReference type="Pfam" id="PF02263">
    <property type="entry name" value="GBP"/>
    <property type="match status" value="1"/>
</dbReference>
<evidence type="ECO:0000313" key="8">
    <source>
        <dbReference type="RefSeq" id="XP_065661003.1"/>
    </source>
</evidence>
<evidence type="ECO:0000256" key="2">
    <source>
        <dbReference type="ARBA" id="ARBA00022801"/>
    </source>
</evidence>
<reference evidence="8" key="1">
    <citation type="submission" date="2025-08" db="UniProtKB">
        <authorList>
            <consortium name="RefSeq"/>
        </authorList>
    </citation>
    <scope>IDENTIFICATION</scope>
</reference>
<dbReference type="InterPro" id="IPR003191">
    <property type="entry name" value="Guanylate-bd/ATL_C"/>
</dbReference>
<evidence type="ECO:0000256" key="3">
    <source>
        <dbReference type="ARBA" id="ARBA00023134"/>
    </source>
</evidence>
<dbReference type="PROSITE" id="PS51715">
    <property type="entry name" value="G_GB1_RHD3"/>
    <property type="match status" value="1"/>
</dbReference>
<keyword evidence="5" id="KW-0812">Transmembrane</keyword>
<organism evidence="7 8">
    <name type="scientific">Hydra vulgaris</name>
    <name type="common">Hydra</name>
    <name type="synonym">Hydra attenuata</name>
    <dbReference type="NCBI Taxonomy" id="6087"/>
    <lineage>
        <taxon>Eukaryota</taxon>
        <taxon>Metazoa</taxon>
        <taxon>Cnidaria</taxon>
        <taxon>Hydrozoa</taxon>
        <taxon>Hydroidolina</taxon>
        <taxon>Anthoathecata</taxon>
        <taxon>Aplanulata</taxon>
        <taxon>Hydridae</taxon>
        <taxon>Hydra</taxon>
    </lineage>
</organism>
<dbReference type="Proteomes" id="UP001652625">
    <property type="component" value="Chromosome 09"/>
</dbReference>
<keyword evidence="3" id="KW-0342">GTP-binding</keyword>
<evidence type="ECO:0000256" key="5">
    <source>
        <dbReference type="SAM" id="Phobius"/>
    </source>
</evidence>
<evidence type="ECO:0000256" key="4">
    <source>
        <dbReference type="PROSITE-ProRule" id="PRU01052"/>
    </source>
</evidence>
<sequence length="537" mass="60569">MGENNQQAIKDLPKLETNTVEQLPPHPVCILKSKDDHTFELDIAALEGILLQKNVRDKQVVVVSVAGAFRKGKSFLLDFFLRYLQKKGADGWIGNDEEELTGFSWRGGAERETTGILLWSEPFFSVLPSGEEVVVLIMDTQGAFDSTSTVKDCATVFALSTMTSSVQVYNISSNIQEDNLQHLQLFTEYGRLALAENSSKPFQRLEFLVRDWSYPYEHPYGNGQSFLDKRISIDNEQHQELKRSRSQITSCFEKLGCFLMPHPGKIVASNPNFKGKLKDIDEDFVEYLSIFVPSLLAPKNLQVKCINGTDVTCRGLLEYFKAYIKVFEGGELPEPKSMLQATAEANNLAALAAAKDQYQRDMEQLCGGDTPYLVPKELDNRSEIYKSKARTLFNATRKMGGDEFSKEYEQRLIQEINELFDGFVKTNDSKNIFNAARTPAVFLVIIVLSYMTSGFFIMLGLTSLASVFNIILGLALLAVVAWAYIRFSGELREIGSQLDDIAEWIWDEVMMKVYVFALEQGTQAVIHRQVSTSKKRE</sequence>
<protein>
    <submittedName>
        <fullName evidence="8">Atlastin-2 isoform X2</fullName>
    </submittedName>
</protein>
<feature type="transmembrane region" description="Helical" evidence="5">
    <location>
        <begin position="467"/>
        <end position="485"/>
    </location>
</feature>
<dbReference type="CDD" id="cd01851">
    <property type="entry name" value="GBP"/>
    <property type="match status" value="1"/>
</dbReference>
<dbReference type="InterPro" id="IPR030386">
    <property type="entry name" value="G_GB1_RHD3_dom"/>
</dbReference>
<dbReference type="SUPFAM" id="SSF48340">
    <property type="entry name" value="Interferon-induced guanylate-binding protein 1 (GBP1), C-terminal domain"/>
    <property type="match status" value="1"/>
</dbReference>
<proteinExistence type="inferred from homology"/>